<dbReference type="AlphaFoldDB" id="A0A955L5B8"/>
<evidence type="ECO:0000313" key="2">
    <source>
        <dbReference type="EMBL" id="MCA9382966.1"/>
    </source>
</evidence>
<accession>A0A955L5B8</accession>
<comment type="caution">
    <text evidence="2">The sequence shown here is derived from an EMBL/GenBank/DDBJ whole genome shotgun (WGS) entry which is preliminary data.</text>
</comment>
<sequence>MDNLQLVFILLSLLLIVALILLSFGGKSKKDEWQDEIRNRLNKLIIQSKEENKIIINSTVIEADKLLDHTLKLKGLPGETMGERLKAAKTLYPAKLYDQIWEAHKVRNNLVHEVSFRISDKRALKEFNSLRKGITHLLR</sequence>
<evidence type="ECO:0000256" key="1">
    <source>
        <dbReference type="SAM" id="Phobius"/>
    </source>
</evidence>
<feature type="transmembrane region" description="Helical" evidence="1">
    <location>
        <begin position="6"/>
        <end position="24"/>
    </location>
</feature>
<reference evidence="2" key="1">
    <citation type="submission" date="2020-04" db="EMBL/GenBank/DDBJ databases">
        <authorList>
            <person name="Zhang T."/>
        </authorList>
    </citation>
    <scope>NUCLEOTIDE SEQUENCE</scope>
    <source>
        <strain evidence="2">HKST-UBA14</strain>
    </source>
</reference>
<keyword evidence="1" id="KW-0472">Membrane</keyword>
<organism evidence="2 3">
    <name type="scientific">Candidatus Dojkabacteria bacterium</name>
    <dbReference type="NCBI Taxonomy" id="2099670"/>
    <lineage>
        <taxon>Bacteria</taxon>
        <taxon>Candidatus Dojkabacteria</taxon>
    </lineage>
</organism>
<evidence type="ECO:0000313" key="3">
    <source>
        <dbReference type="Proteomes" id="UP000783287"/>
    </source>
</evidence>
<dbReference type="EMBL" id="JAGQLK010000016">
    <property type="protein sequence ID" value="MCA9382966.1"/>
    <property type="molecule type" value="Genomic_DNA"/>
</dbReference>
<name>A0A955L5B8_9BACT</name>
<gene>
    <name evidence="2" type="ORF">KC909_01245</name>
</gene>
<proteinExistence type="predicted"/>
<reference evidence="2" key="2">
    <citation type="journal article" date="2021" name="Microbiome">
        <title>Successional dynamics and alternative stable states in a saline activated sludge microbial community over 9 years.</title>
        <authorList>
            <person name="Wang Y."/>
            <person name="Ye J."/>
            <person name="Ju F."/>
            <person name="Liu L."/>
            <person name="Boyd J.A."/>
            <person name="Deng Y."/>
            <person name="Parks D.H."/>
            <person name="Jiang X."/>
            <person name="Yin X."/>
            <person name="Woodcroft B.J."/>
            <person name="Tyson G.W."/>
            <person name="Hugenholtz P."/>
            <person name="Polz M.F."/>
            <person name="Zhang T."/>
        </authorList>
    </citation>
    <scope>NUCLEOTIDE SEQUENCE</scope>
    <source>
        <strain evidence="2">HKST-UBA14</strain>
    </source>
</reference>
<protein>
    <recommendedName>
        <fullName evidence="4">DUF4145 domain-containing protein</fullName>
    </recommendedName>
</protein>
<keyword evidence="1" id="KW-1133">Transmembrane helix</keyword>
<evidence type="ECO:0008006" key="4">
    <source>
        <dbReference type="Google" id="ProtNLM"/>
    </source>
</evidence>
<dbReference type="Proteomes" id="UP000783287">
    <property type="component" value="Unassembled WGS sequence"/>
</dbReference>
<keyword evidence="1" id="KW-0812">Transmembrane</keyword>